<evidence type="ECO:0000313" key="2">
    <source>
        <dbReference type="Proteomes" id="UP000604046"/>
    </source>
</evidence>
<dbReference type="Proteomes" id="UP000604046">
    <property type="component" value="Unassembled WGS sequence"/>
</dbReference>
<keyword evidence="2" id="KW-1185">Reference proteome</keyword>
<dbReference type="EMBL" id="CAJNDS010000984">
    <property type="protein sequence ID" value="CAE7242686.1"/>
    <property type="molecule type" value="Genomic_DNA"/>
</dbReference>
<reference evidence="1" key="1">
    <citation type="submission" date="2021-02" db="EMBL/GenBank/DDBJ databases">
        <authorList>
            <person name="Dougan E. K."/>
            <person name="Rhodes N."/>
            <person name="Thang M."/>
            <person name="Chan C."/>
        </authorList>
    </citation>
    <scope>NUCLEOTIDE SEQUENCE</scope>
</reference>
<accession>A0A812LDZ8</accession>
<sequence>MRLRIHLGIELATACTISSPAVAVVGCNLEQLVFYLHNIGGYQEMMLDSYSSYTRKCQLQASAFTETAPNVLPPIVPLGVGLRQRLNRRFSLTMVVLAVKWRSRHKAPGPFVMRSKDPCVPVLGQKVVVGPREEFEYVQSAMEKEWFRERRVGQICKLALQQKQQAALWLNYSAAVFKPVVDQPPRDPTPEEAKVLSYFLDKDGRRHWIEPLSGVARHPHSVCPHTGGVDKFDIQYLLLESYCGHPGPKPRMKLFDMGCTTNWNWKLPHYDFYNVDYHHGVGRGPSIPLFFNMYRDRCMEFDDIFGWEAERKDQKEWWSPLPDDIRARTRFYNIPVNETSCQMSTAGLFAERGSFLHMLPYAAKPEDFVVVKLDIDGGPELSIMEALIRYPELSSLVDEIFFEYHFWFDGGDFGWGQVNKERNVDTALDLMKRLRQAGIRSHFWI</sequence>
<name>A0A812LDZ8_9DINO</name>
<dbReference type="AlphaFoldDB" id="A0A812LDZ8"/>
<organism evidence="1 2">
    <name type="scientific">Symbiodinium natans</name>
    <dbReference type="NCBI Taxonomy" id="878477"/>
    <lineage>
        <taxon>Eukaryota</taxon>
        <taxon>Sar</taxon>
        <taxon>Alveolata</taxon>
        <taxon>Dinophyceae</taxon>
        <taxon>Suessiales</taxon>
        <taxon>Symbiodiniaceae</taxon>
        <taxon>Symbiodinium</taxon>
    </lineage>
</organism>
<dbReference type="PROSITE" id="PS51257">
    <property type="entry name" value="PROKAR_LIPOPROTEIN"/>
    <property type="match status" value="1"/>
</dbReference>
<protein>
    <recommendedName>
        <fullName evidence="3">Methyltransferase domain-containing protein</fullName>
    </recommendedName>
</protein>
<evidence type="ECO:0008006" key="3">
    <source>
        <dbReference type="Google" id="ProtNLM"/>
    </source>
</evidence>
<comment type="caution">
    <text evidence="1">The sequence shown here is derived from an EMBL/GenBank/DDBJ whole genome shotgun (WGS) entry which is preliminary data.</text>
</comment>
<dbReference type="OrthoDB" id="411029at2759"/>
<evidence type="ECO:0000313" key="1">
    <source>
        <dbReference type="EMBL" id="CAE7242686.1"/>
    </source>
</evidence>
<proteinExistence type="predicted"/>
<gene>
    <name evidence="1" type="ORF">SNAT2548_LOCUS11172</name>
</gene>